<dbReference type="EMBL" id="JAAARO010000010">
    <property type="protein sequence ID" value="KAF5741656.1"/>
    <property type="molecule type" value="Genomic_DNA"/>
</dbReference>
<comment type="caution">
    <text evidence="2">The sequence shown here is derived from an EMBL/GenBank/DDBJ whole genome shotgun (WGS) entry which is preliminary data.</text>
</comment>
<evidence type="ECO:0000256" key="1">
    <source>
        <dbReference type="SAM" id="MobiDB-lite"/>
    </source>
</evidence>
<keyword evidence="2" id="KW-0418">Kinase</keyword>
<gene>
    <name evidence="2" type="ORF">HS088_TW10G00660</name>
</gene>
<organism evidence="2 3">
    <name type="scientific">Tripterygium wilfordii</name>
    <name type="common">Thunder God vine</name>
    <dbReference type="NCBI Taxonomy" id="458696"/>
    <lineage>
        <taxon>Eukaryota</taxon>
        <taxon>Viridiplantae</taxon>
        <taxon>Streptophyta</taxon>
        <taxon>Embryophyta</taxon>
        <taxon>Tracheophyta</taxon>
        <taxon>Spermatophyta</taxon>
        <taxon>Magnoliopsida</taxon>
        <taxon>eudicotyledons</taxon>
        <taxon>Gunneridae</taxon>
        <taxon>Pentapetalae</taxon>
        <taxon>rosids</taxon>
        <taxon>fabids</taxon>
        <taxon>Celastrales</taxon>
        <taxon>Celastraceae</taxon>
        <taxon>Tripterygium</taxon>
    </lineage>
</organism>
<proteinExistence type="predicted"/>
<dbReference type="AlphaFoldDB" id="A0A7J7D6G4"/>
<feature type="compositionally biased region" description="Low complexity" evidence="1">
    <location>
        <begin position="40"/>
        <end position="55"/>
    </location>
</feature>
<protein>
    <submittedName>
        <fullName evidence="2">Casein kinase I-2-like protein</fullName>
    </submittedName>
</protein>
<name>A0A7J7D6G4_TRIWF</name>
<dbReference type="InterPro" id="IPR011009">
    <property type="entry name" value="Kinase-like_dom_sf"/>
</dbReference>
<sequence>MPVLRSRVRGGLGAAAKQQQPNQVEEGEAIATRTRRRRAAAAAVPKNNTSNENNNKQPQTVGENVVVAAPEAKEEGNRGVQEGVRVVEKEEVGEKKMNSGGKSIEKGNAGEDEGSTAPLPEKVSVGSSPMYKLDRKLGKGGFGQVYVGRRVTPPNANDRSTGPGALEVALKFEHRTSKGCNYGPPYEWQVYNTLGGSHGVPRVHYKGRQGDYYVMNVDRNGCLYCYRGSIHIGEDALQRKDGGLSLDDSNINSYFELAHNAKHGTRQQWESRRSNQGHNHISFESGQNRFLNPISKMGVSVLGKRGIRDSCSRLFWQTTNSH</sequence>
<evidence type="ECO:0000313" key="3">
    <source>
        <dbReference type="Proteomes" id="UP000593562"/>
    </source>
</evidence>
<keyword evidence="3" id="KW-1185">Reference proteome</keyword>
<feature type="region of interest" description="Disordered" evidence="1">
    <location>
        <begin position="92"/>
        <end position="126"/>
    </location>
</feature>
<keyword evidence="2" id="KW-0808">Transferase</keyword>
<dbReference type="GO" id="GO:0016301">
    <property type="term" value="F:kinase activity"/>
    <property type="evidence" value="ECO:0007669"/>
    <property type="project" value="UniProtKB-KW"/>
</dbReference>
<evidence type="ECO:0000313" key="2">
    <source>
        <dbReference type="EMBL" id="KAF5741656.1"/>
    </source>
</evidence>
<reference evidence="2 3" key="1">
    <citation type="journal article" date="2020" name="Nat. Commun.">
        <title>Genome of Tripterygium wilfordii and identification of cytochrome P450 involved in triptolide biosynthesis.</title>
        <authorList>
            <person name="Tu L."/>
            <person name="Su P."/>
            <person name="Zhang Z."/>
            <person name="Gao L."/>
            <person name="Wang J."/>
            <person name="Hu T."/>
            <person name="Zhou J."/>
            <person name="Zhang Y."/>
            <person name="Zhao Y."/>
            <person name="Liu Y."/>
            <person name="Song Y."/>
            <person name="Tong Y."/>
            <person name="Lu Y."/>
            <person name="Yang J."/>
            <person name="Xu C."/>
            <person name="Jia M."/>
            <person name="Peters R.J."/>
            <person name="Huang L."/>
            <person name="Gao W."/>
        </authorList>
    </citation>
    <scope>NUCLEOTIDE SEQUENCE [LARGE SCALE GENOMIC DNA]</scope>
    <source>
        <strain evidence="3">cv. XIE 37</strain>
        <tissue evidence="2">Leaf</tissue>
    </source>
</reference>
<dbReference type="InParanoid" id="A0A7J7D6G4"/>
<dbReference type="Gene3D" id="3.30.200.20">
    <property type="entry name" value="Phosphorylase Kinase, domain 1"/>
    <property type="match status" value="1"/>
</dbReference>
<accession>A0A7J7D6G4</accession>
<feature type="compositionally biased region" description="Basic and acidic residues" evidence="1">
    <location>
        <begin position="92"/>
        <end position="109"/>
    </location>
</feature>
<dbReference type="SUPFAM" id="SSF56112">
    <property type="entry name" value="Protein kinase-like (PK-like)"/>
    <property type="match status" value="1"/>
</dbReference>
<feature type="region of interest" description="Disordered" evidence="1">
    <location>
        <begin position="1"/>
        <end position="63"/>
    </location>
</feature>
<dbReference type="Proteomes" id="UP000593562">
    <property type="component" value="Unassembled WGS sequence"/>
</dbReference>